<accession>A0A371EDX3</accession>
<dbReference type="Proteomes" id="UP000257109">
    <property type="component" value="Unassembled WGS sequence"/>
</dbReference>
<comment type="caution">
    <text evidence="1">The sequence shown here is derived from an EMBL/GenBank/DDBJ whole genome shotgun (WGS) entry which is preliminary data.</text>
</comment>
<proteinExistence type="predicted"/>
<reference evidence="1" key="1">
    <citation type="submission" date="2018-05" db="EMBL/GenBank/DDBJ databases">
        <title>Draft genome of Mucuna pruriens seed.</title>
        <authorList>
            <person name="Nnadi N.E."/>
            <person name="Vos R."/>
            <person name="Hasami M.H."/>
            <person name="Devisetty U.K."/>
            <person name="Aguiy J.C."/>
        </authorList>
    </citation>
    <scope>NUCLEOTIDE SEQUENCE [LARGE SCALE GENOMIC DNA]</scope>
    <source>
        <strain evidence="1">JCA_2017</strain>
    </source>
</reference>
<keyword evidence="2" id="KW-1185">Reference proteome</keyword>
<evidence type="ECO:0000313" key="2">
    <source>
        <dbReference type="Proteomes" id="UP000257109"/>
    </source>
</evidence>
<evidence type="ECO:0000313" key="1">
    <source>
        <dbReference type="EMBL" id="RDX64164.1"/>
    </source>
</evidence>
<dbReference type="AlphaFoldDB" id="A0A371EDX3"/>
<dbReference type="PANTHER" id="PTHR33240">
    <property type="entry name" value="OS08G0508500 PROTEIN"/>
    <property type="match status" value="1"/>
</dbReference>
<dbReference type="OrthoDB" id="1400091at2759"/>
<dbReference type="EMBL" id="QJKJ01014516">
    <property type="protein sequence ID" value="RDX64164.1"/>
    <property type="molecule type" value="Genomic_DNA"/>
</dbReference>
<gene>
    <name evidence="1" type="ORF">CR513_57311</name>
</gene>
<dbReference type="InterPro" id="IPR021109">
    <property type="entry name" value="Peptidase_aspartic_dom_sf"/>
</dbReference>
<dbReference type="Gene3D" id="2.40.70.10">
    <property type="entry name" value="Acid Proteases"/>
    <property type="match status" value="1"/>
</dbReference>
<organism evidence="1 2">
    <name type="scientific">Mucuna pruriens</name>
    <name type="common">Velvet bean</name>
    <name type="synonym">Dolichos pruriens</name>
    <dbReference type="NCBI Taxonomy" id="157652"/>
    <lineage>
        <taxon>Eukaryota</taxon>
        <taxon>Viridiplantae</taxon>
        <taxon>Streptophyta</taxon>
        <taxon>Embryophyta</taxon>
        <taxon>Tracheophyta</taxon>
        <taxon>Spermatophyta</taxon>
        <taxon>Magnoliopsida</taxon>
        <taxon>eudicotyledons</taxon>
        <taxon>Gunneridae</taxon>
        <taxon>Pentapetalae</taxon>
        <taxon>rosids</taxon>
        <taxon>fabids</taxon>
        <taxon>Fabales</taxon>
        <taxon>Fabaceae</taxon>
        <taxon>Papilionoideae</taxon>
        <taxon>50 kb inversion clade</taxon>
        <taxon>NPAAA clade</taxon>
        <taxon>indigoferoid/millettioid clade</taxon>
        <taxon>Phaseoleae</taxon>
        <taxon>Mucuna</taxon>
    </lineage>
</organism>
<protein>
    <submittedName>
        <fullName evidence="1">Uncharacterized protein</fullName>
    </submittedName>
</protein>
<name>A0A371EDX3_MUCPR</name>
<sequence length="263" mass="29845">MEKGRKRKASDVMVVRREGGTTSTPVISFSKRDMRYDLPKHDEPMVISVVVAEYKVERVLIDQGSSANILYWTTYIKMGLKPIDVEPYVGKLYGFASEQVEIKGAVELETTFGEGNHARIIPVLYTIVDIESSYNIIIGRPALNKLGVVVSTYHLCMKYPVGKEIGRMWADHQVARCSYEDSLRIVSQANMSDVNVLDMDLDPRCDDDRERPLPAEDLKEINIGPDPTHTMKIGTTLKQEDENHLISFKARGRESPYLFSMRE</sequence>
<dbReference type="CDD" id="cd00303">
    <property type="entry name" value="retropepsin_like"/>
    <property type="match status" value="1"/>
</dbReference>
<dbReference type="PANTHER" id="PTHR33240:SF15">
    <property type="entry name" value="GAG-PRO-LIKE PROTEIN"/>
    <property type="match status" value="1"/>
</dbReference>
<feature type="non-terminal residue" evidence="1">
    <location>
        <position position="1"/>
    </location>
</feature>